<keyword evidence="3" id="KW-0547">Nucleotide-binding</keyword>
<reference evidence="7" key="1">
    <citation type="submission" date="2017-02" db="EMBL/GenBank/DDBJ databases">
        <title>Genome of Microbulbifer agarilyticus GP101.</title>
        <authorList>
            <person name="Jung J."/>
            <person name="Bae S.S."/>
            <person name="Baek K."/>
        </authorList>
    </citation>
    <scope>NUCLEOTIDE SEQUENCE [LARGE SCALE GENOMIC DNA]</scope>
    <source>
        <strain evidence="7">GP101</strain>
    </source>
</reference>
<dbReference type="InterPro" id="IPR004525">
    <property type="entry name" value="EpmA"/>
</dbReference>
<evidence type="ECO:0000313" key="7">
    <source>
        <dbReference type="EMBL" id="AQQ69015.1"/>
    </source>
</evidence>
<evidence type="ECO:0000256" key="5">
    <source>
        <dbReference type="ARBA" id="ARBA00052794"/>
    </source>
</evidence>
<evidence type="ECO:0000256" key="1">
    <source>
        <dbReference type="ARBA" id="ARBA00011738"/>
    </source>
</evidence>
<feature type="domain" description="Aminoacyl-transfer RNA synthetases class-II family profile" evidence="6">
    <location>
        <begin position="22"/>
        <end position="318"/>
    </location>
</feature>
<dbReference type="InterPro" id="IPR045864">
    <property type="entry name" value="aa-tRNA-synth_II/BPL/LPL"/>
</dbReference>
<dbReference type="Gene3D" id="3.30.930.10">
    <property type="entry name" value="Bira Bifunctional Protein, Domain 2"/>
    <property type="match status" value="1"/>
</dbReference>
<dbReference type="KEGG" id="maga:Mag101_16290"/>
<dbReference type="STRING" id="260552.Mag101_16290"/>
<dbReference type="PANTHER" id="PTHR42918">
    <property type="entry name" value="LYSYL-TRNA SYNTHETASE"/>
    <property type="match status" value="1"/>
</dbReference>
<dbReference type="Pfam" id="PF00152">
    <property type="entry name" value="tRNA-synt_2"/>
    <property type="match status" value="1"/>
</dbReference>
<evidence type="ECO:0000256" key="3">
    <source>
        <dbReference type="ARBA" id="ARBA00022741"/>
    </source>
</evidence>
<dbReference type="PROSITE" id="PS50862">
    <property type="entry name" value="AA_TRNA_LIGASE_II"/>
    <property type="match status" value="1"/>
</dbReference>
<dbReference type="Proteomes" id="UP000188219">
    <property type="component" value="Chromosome"/>
</dbReference>
<dbReference type="NCBIfam" id="TIGR00462">
    <property type="entry name" value="genX"/>
    <property type="match status" value="1"/>
</dbReference>
<evidence type="ECO:0000256" key="4">
    <source>
        <dbReference type="ARBA" id="ARBA00022840"/>
    </source>
</evidence>
<dbReference type="GO" id="GO:0006430">
    <property type="term" value="P:lysyl-tRNA aminoacylation"/>
    <property type="evidence" value="ECO:0007669"/>
    <property type="project" value="InterPro"/>
</dbReference>
<comment type="subunit">
    <text evidence="1">Homodimer.</text>
</comment>
<dbReference type="RefSeq" id="WP_077407425.1">
    <property type="nucleotide sequence ID" value="NZ_CP019650.1"/>
</dbReference>
<dbReference type="GO" id="GO:0005829">
    <property type="term" value="C:cytosol"/>
    <property type="evidence" value="ECO:0007669"/>
    <property type="project" value="TreeGrafter"/>
</dbReference>
<accession>A0A1Q2M8E2</accession>
<dbReference type="PRINTS" id="PR00982">
    <property type="entry name" value="TRNASYNTHLYS"/>
</dbReference>
<dbReference type="SUPFAM" id="SSF55681">
    <property type="entry name" value="Class II aaRS and biotin synthetases"/>
    <property type="match status" value="1"/>
</dbReference>
<dbReference type="OrthoDB" id="9802326at2"/>
<dbReference type="eggNOG" id="COG2269">
    <property type="taxonomic scope" value="Bacteria"/>
</dbReference>
<dbReference type="EMBL" id="CP019650">
    <property type="protein sequence ID" value="AQQ69015.1"/>
    <property type="molecule type" value="Genomic_DNA"/>
</dbReference>
<keyword evidence="7" id="KW-0648">Protein biosynthesis</keyword>
<dbReference type="GO" id="GO:0004824">
    <property type="term" value="F:lysine-tRNA ligase activity"/>
    <property type="evidence" value="ECO:0007669"/>
    <property type="project" value="InterPro"/>
</dbReference>
<dbReference type="FunFam" id="3.30.930.10:FF:000017">
    <property type="entry name" value="Elongation factor P--(R)-beta-lysine ligase"/>
    <property type="match status" value="1"/>
</dbReference>
<dbReference type="InterPro" id="IPR018149">
    <property type="entry name" value="Lys-tRNA-synth_II_C"/>
</dbReference>
<dbReference type="InterPro" id="IPR004364">
    <property type="entry name" value="Aa-tRNA-synt_II"/>
</dbReference>
<keyword evidence="7" id="KW-0251">Elongation factor</keyword>
<protein>
    <submittedName>
        <fullName evidence="7">Elongation factor P lysine(34) lysyltransferase</fullName>
    </submittedName>
</protein>
<comment type="catalytic activity">
    <reaction evidence="5">
        <text>D-beta-lysine + L-lysyl-[protein] + ATP = N(6)-((3R)-3,6-diaminohexanoyl)-L-lysyl-[protein] + AMP + diphosphate + H(+)</text>
        <dbReference type="Rhea" id="RHEA:83435"/>
        <dbReference type="Rhea" id="RHEA-COMP:9752"/>
        <dbReference type="Rhea" id="RHEA-COMP:20131"/>
        <dbReference type="ChEBI" id="CHEBI:15378"/>
        <dbReference type="ChEBI" id="CHEBI:29969"/>
        <dbReference type="ChEBI" id="CHEBI:30616"/>
        <dbReference type="ChEBI" id="CHEBI:33019"/>
        <dbReference type="ChEBI" id="CHEBI:84138"/>
        <dbReference type="ChEBI" id="CHEBI:156053"/>
        <dbReference type="ChEBI" id="CHEBI:456215"/>
    </reaction>
    <physiologicalReaction direction="left-to-right" evidence="5">
        <dbReference type="Rhea" id="RHEA:83436"/>
    </physiologicalReaction>
</comment>
<keyword evidence="2" id="KW-0436">Ligase</keyword>
<keyword evidence="4" id="KW-0067">ATP-binding</keyword>
<dbReference type="GO" id="GO:0000049">
    <property type="term" value="F:tRNA binding"/>
    <property type="evidence" value="ECO:0007669"/>
    <property type="project" value="TreeGrafter"/>
</dbReference>
<keyword evidence="8" id="KW-1185">Reference proteome</keyword>
<gene>
    <name evidence="7" type="ORF">Mag101_16290</name>
</gene>
<dbReference type="GO" id="GO:0005524">
    <property type="term" value="F:ATP binding"/>
    <property type="evidence" value="ECO:0007669"/>
    <property type="project" value="UniProtKB-KW"/>
</dbReference>
<dbReference type="GO" id="GO:0003746">
    <property type="term" value="F:translation elongation factor activity"/>
    <property type="evidence" value="ECO:0007669"/>
    <property type="project" value="UniProtKB-KW"/>
</dbReference>
<name>A0A1Q2M8E2_9GAMM</name>
<dbReference type="NCBIfam" id="NF006828">
    <property type="entry name" value="PRK09350.1"/>
    <property type="match status" value="1"/>
</dbReference>
<evidence type="ECO:0000259" key="6">
    <source>
        <dbReference type="PROSITE" id="PS50862"/>
    </source>
</evidence>
<dbReference type="AlphaFoldDB" id="A0A1Q2M8E2"/>
<sequence length="322" mass="36386">MSDIYLWQPSAPLDNLRRRATLLADIRRFFSERQVLEMEVPILSRRATSDPHIDSITADCSGVPAFLATSPEFGLKRLLAAGMGDCYYLGKAFRNGEAGGRHNPEFTMLEWYRVGWDDHRLMIEVGEFLSWVLNISRVCSYSYRALFLKFLDIDPHRASLEELKAVVARVLELSFEPADRDECLDLLMSHHIEPNMDSSGERGITLVYDFPASQAALARVEHDELGAPVARRFEAYVAGMELANGYWELIDAAEQQRRFEADQKYRAEHGKPVNPYEERLVEALAAGMPTCAGVALGVDRLLMLACEAERIDEVIAFPIERA</sequence>
<dbReference type="InterPro" id="IPR006195">
    <property type="entry name" value="aa-tRNA-synth_II"/>
</dbReference>
<evidence type="ECO:0000313" key="8">
    <source>
        <dbReference type="Proteomes" id="UP000188219"/>
    </source>
</evidence>
<dbReference type="GO" id="GO:0016740">
    <property type="term" value="F:transferase activity"/>
    <property type="evidence" value="ECO:0007669"/>
    <property type="project" value="UniProtKB-KW"/>
</dbReference>
<organism evidence="7 8">
    <name type="scientific">Microbulbifer agarilyticus</name>
    <dbReference type="NCBI Taxonomy" id="260552"/>
    <lineage>
        <taxon>Bacteria</taxon>
        <taxon>Pseudomonadati</taxon>
        <taxon>Pseudomonadota</taxon>
        <taxon>Gammaproteobacteria</taxon>
        <taxon>Cellvibrionales</taxon>
        <taxon>Microbulbiferaceae</taxon>
        <taxon>Microbulbifer</taxon>
    </lineage>
</organism>
<dbReference type="PANTHER" id="PTHR42918:SF6">
    <property type="entry name" value="ELONGATION FACTOR P--(R)-BETA-LYSINE LIGASE"/>
    <property type="match status" value="1"/>
</dbReference>
<evidence type="ECO:0000256" key="2">
    <source>
        <dbReference type="ARBA" id="ARBA00022598"/>
    </source>
</evidence>
<proteinExistence type="predicted"/>